<evidence type="ECO:0000256" key="3">
    <source>
        <dbReference type="SAM" id="MobiDB-lite"/>
    </source>
</evidence>
<dbReference type="Gene3D" id="3.40.50.410">
    <property type="entry name" value="von Willebrand factor, type A domain"/>
    <property type="match status" value="1"/>
</dbReference>
<feature type="domain" description="VWFA" evidence="5">
    <location>
        <begin position="38"/>
        <end position="300"/>
    </location>
</feature>
<dbReference type="InterPro" id="IPR008707">
    <property type="entry name" value="B-propeller_PilY1"/>
</dbReference>
<evidence type="ECO:0000256" key="4">
    <source>
        <dbReference type="SAM" id="SignalP"/>
    </source>
</evidence>
<dbReference type="Pfam" id="PF05567">
    <property type="entry name" value="T4P_PilY1"/>
    <property type="match status" value="1"/>
</dbReference>
<evidence type="ECO:0000313" key="7">
    <source>
        <dbReference type="Proteomes" id="UP001595453"/>
    </source>
</evidence>
<dbReference type="Pfam" id="PF13519">
    <property type="entry name" value="VWA_2"/>
    <property type="match status" value="1"/>
</dbReference>
<dbReference type="Proteomes" id="UP001595453">
    <property type="component" value="Unassembled WGS sequence"/>
</dbReference>
<dbReference type="SUPFAM" id="SSF53300">
    <property type="entry name" value="vWA-like"/>
    <property type="match status" value="1"/>
</dbReference>
<sequence length="1017" mass="112396">MKYIRLWSLLLSGFVLQANAEDIELYVKHRVNTQEKFRVLIIFDTSGSMAFSSETGYNCGYNYNTGRWVVCPDSRLEAAKKAIDDLVVKNPDIDFGLMRLYDDDGGYVMAGIGSDQSTVRTKISRLEANGATPLSEALWEAYLYLSGSSTYYANKFKFKDRDLNVESRGVYLSPFTALDRCDNSVNIIYMTDGDPSSDTEQESNIFYKYYEFFNGYPRRTSGSYLSSLATVLYGSKTNQPDLYPATRNVRDFARVYTIGFGNGMSADGELLLEKTAADGGGQYLKADNAQKLREALDEQINSIRAISGSFSSPSVAVSSTDQTQSKDSLYFTMFYPETHARWQGNLKKLKVKNAQIVDMANKPALDENGLIDSSASTYWSGVNARDGNQVKSGGVADVLYKQSQRTLYSNYNGSSLKAFNYSTALSSYGSQSSLATAFALDKSQVIYAMNWAYGFDVFDENDNGSTYDRRKDIFGDPLHSKPVTMDYGNDDIRVIVGTNAGFLHMFKDKGDTVEESWAFIPGELLSNIKPQMNKTADVKVYGMDGPLTVYFDDKNKNGIVESGDTVILIAGMRRGGNSYYAIDITNPDAPSLKWTIEGGRGDFTELGQTWSRPLVTNILYSGKTPVAIFAAGYDTNKDNVTKSADSKGRGIYIVNALTGRLVWSSVKSNGFKGNHSMPADVFIMDSDYDGYTDRIYASDTGGGIWRFDLPSATPNSSSAPWTHFQLADLAGDITSQDRRFFYRPLAARTVFSKVKESVSGNTSVKTRRDTPYEAIVIGTGNRSKPTGTGTTEYLFVLRDENTVTQSFTSSKTPKPIVLSDLMSMNGDPFKQVLTDYDKFVDVEVELAKFKGWKYQLGVGEKSLASATVAGGIAYFTTFTPAELSSNQCSLTGGKGQLYAFHLHYGTQVYEQLKYETSYEVPDTPKLYFGCEGATDDNRCTNTIRMVGPAIKKGPNSDASQAGPQAGTPWASKKLLDSPEPVFENGKVKLLDDAVPIGFGLRTIQSYIYKKEQHDEKK</sequence>
<evidence type="ECO:0000256" key="1">
    <source>
        <dbReference type="ARBA" id="ARBA00022723"/>
    </source>
</evidence>
<keyword evidence="1" id="KW-0479">Metal-binding</keyword>
<keyword evidence="4" id="KW-0732">Signal</keyword>
<keyword evidence="7" id="KW-1185">Reference proteome</keyword>
<proteinExistence type="predicted"/>
<feature type="region of interest" description="Disordered" evidence="3">
    <location>
        <begin position="951"/>
        <end position="973"/>
    </location>
</feature>
<dbReference type="InterPro" id="IPR036465">
    <property type="entry name" value="vWFA_dom_sf"/>
</dbReference>
<gene>
    <name evidence="6" type="ORF">ACFOEE_15405</name>
</gene>
<dbReference type="EMBL" id="JBHRSD010000029">
    <property type="protein sequence ID" value="MFC3033905.1"/>
    <property type="molecule type" value="Genomic_DNA"/>
</dbReference>
<keyword evidence="2" id="KW-0106">Calcium</keyword>
<organism evidence="6 7">
    <name type="scientific">Pseudoalteromonas fenneropenaei</name>
    <dbReference type="NCBI Taxonomy" id="1737459"/>
    <lineage>
        <taxon>Bacteria</taxon>
        <taxon>Pseudomonadati</taxon>
        <taxon>Pseudomonadota</taxon>
        <taxon>Gammaproteobacteria</taxon>
        <taxon>Alteromonadales</taxon>
        <taxon>Pseudoalteromonadaceae</taxon>
        <taxon>Pseudoalteromonas</taxon>
    </lineage>
</organism>
<evidence type="ECO:0000259" key="5">
    <source>
        <dbReference type="PROSITE" id="PS50234"/>
    </source>
</evidence>
<evidence type="ECO:0000313" key="6">
    <source>
        <dbReference type="EMBL" id="MFC3033905.1"/>
    </source>
</evidence>
<dbReference type="InterPro" id="IPR002035">
    <property type="entry name" value="VWF_A"/>
</dbReference>
<name>A0ABV7CMV8_9GAMM</name>
<accession>A0ABV7CMV8</accession>
<protein>
    <submittedName>
        <fullName evidence="6">PilC/PilY family type IV pilus protein</fullName>
    </submittedName>
</protein>
<evidence type="ECO:0000256" key="2">
    <source>
        <dbReference type="ARBA" id="ARBA00022837"/>
    </source>
</evidence>
<dbReference type="PROSITE" id="PS50234">
    <property type="entry name" value="VWFA"/>
    <property type="match status" value="1"/>
</dbReference>
<feature type="chain" id="PRO_5046123379" evidence="4">
    <location>
        <begin position="21"/>
        <end position="1017"/>
    </location>
</feature>
<dbReference type="RefSeq" id="WP_377126184.1">
    <property type="nucleotide sequence ID" value="NZ_JBHRSD010000029.1"/>
</dbReference>
<feature type="signal peptide" evidence="4">
    <location>
        <begin position="1"/>
        <end position="20"/>
    </location>
</feature>
<comment type="caution">
    <text evidence="6">The sequence shown here is derived from an EMBL/GenBank/DDBJ whole genome shotgun (WGS) entry which is preliminary data.</text>
</comment>
<dbReference type="SMART" id="SM00327">
    <property type="entry name" value="VWA"/>
    <property type="match status" value="1"/>
</dbReference>
<reference evidence="7" key="1">
    <citation type="journal article" date="2019" name="Int. J. Syst. Evol. Microbiol.">
        <title>The Global Catalogue of Microorganisms (GCM) 10K type strain sequencing project: providing services to taxonomists for standard genome sequencing and annotation.</title>
        <authorList>
            <consortium name="The Broad Institute Genomics Platform"/>
            <consortium name="The Broad Institute Genome Sequencing Center for Infectious Disease"/>
            <person name="Wu L."/>
            <person name="Ma J."/>
        </authorList>
    </citation>
    <scope>NUCLEOTIDE SEQUENCE [LARGE SCALE GENOMIC DNA]</scope>
    <source>
        <strain evidence="7">KCTC 42730</strain>
    </source>
</reference>